<sequence>MIKERKHPIARALFVDKSDLAEREKEDLEFVDKLLSSETELFHSRYEILASHHRQNLYHINHHNHQNHQKTHKHHHSLHNHHHQMVENDLITEPGPVTTSYLAFIFWQIIVWSKLTR</sequence>
<reference evidence="2" key="1">
    <citation type="submission" date="2011-08" db="EMBL/GenBank/DDBJ databases">
        <authorList>
            <person name="Rombauts S."/>
        </authorList>
    </citation>
    <scope>NUCLEOTIDE SEQUENCE</scope>
    <source>
        <strain evidence="2">London</strain>
    </source>
</reference>
<organism evidence="1 2">
    <name type="scientific">Tetranychus urticae</name>
    <name type="common">Two-spotted spider mite</name>
    <dbReference type="NCBI Taxonomy" id="32264"/>
    <lineage>
        <taxon>Eukaryota</taxon>
        <taxon>Metazoa</taxon>
        <taxon>Ecdysozoa</taxon>
        <taxon>Arthropoda</taxon>
        <taxon>Chelicerata</taxon>
        <taxon>Arachnida</taxon>
        <taxon>Acari</taxon>
        <taxon>Acariformes</taxon>
        <taxon>Trombidiformes</taxon>
        <taxon>Prostigmata</taxon>
        <taxon>Eleutherengona</taxon>
        <taxon>Raphignathae</taxon>
        <taxon>Tetranychoidea</taxon>
        <taxon>Tetranychidae</taxon>
        <taxon>Tetranychus</taxon>
    </lineage>
</organism>
<dbReference type="EnsemblMetazoa" id="tetur26g01920.1">
    <property type="protein sequence ID" value="tetur26g01920.1"/>
    <property type="gene ID" value="tetur26g01920"/>
</dbReference>
<proteinExistence type="predicted"/>
<accession>T1KXZ5</accession>
<dbReference type="HOGENOM" id="CLU_2087908_0_0_1"/>
<dbReference type="EMBL" id="CAEY01000697">
    <property type="status" value="NOT_ANNOTATED_CDS"/>
    <property type="molecule type" value="Genomic_DNA"/>
</dbReference>
<protein>
    <submittedName>
        <fullName evidence="1">Uncharacterized protein</fullName>
    </submittedName>
</protein>
<name>T1KXZ5_TETUR</name>
<dbReference type="Proteomes" id="UP000015104">
    <property type="component" value="Unassembled WGS sequence"/>
</dbReference>
<evidence type="ECO:0000313" key="2">
    <source>
        <dbReference type="Proteomes" id="UP000015104"/>
    </source>
</evidence>
<evidence type="ECO:0000313" key="1">
    <source>
        <dbReference type="EnsemblMetazoa" id="tetur26g01920.1"/>
    </source>
</evidence>
<dbReference type="AlphaFoldDB" id="T1KXZ5"/>
<reference evidence="1" key="2">
    <citation type="submission" date="2015-06" db="UniProtKB">
        <authorList>
            <consortium name="EnsemblMetazoa"/>
        </authorList>
    </citation>
    <scope>IDENTIFICATION</scope>
</reference>
<keyword evidence="2" id="KW-1185">Reference proteome</keyword>